<evidence type="ECO:0000256" key="1">
    <source>
        <dbReference type="SAM" id="MobiDB-lite"/>
    </source>
</evidence>
<sequence>MPRSFRRGHAASYERLELAPPLPMEKPNQRSHPFAGAPRRMPRTAPPRHGPPSRFRIRPANDPSRWRDRPHRRRPAKLESIPSQSASSRCFFARVRLGFRIAGLLGFGFPSRFFRCFFGNWQNGFIRRSGRGRIVFELRNQHQSNRGGLFGNSFGVSQEQQVARLSTAGKRHVQHRTAEVGYANHVTGIRRVMSDFVDRVGPKLTSRENPLFGKRFFRLVVLNPSPGIGHFEFASFVTPCHPNGNRLTSRRFEFGIVRNRCPRFGSECEQSRVNFFTFRERGNDGFVFLGPDRASEHFQGTFSHRHVAIDVNSFGFGIDPQIGKFGDLLGPGRRCVFVGHRSHLTVPLLQLGLDGSVVVGVWIVRRGNTQRSFIGRLGSLLGFRRVLLCTNSG</sequence>
<gene>
    <name evidence="2" type="ordered locus">RB1090</name>
</gene>
<feature type="region of interest" description="Disordered" evidence="1">
    <location>
        <begin position="1"/>
        <end position="81"/>
    </location>
</feature>
<dbReference type="KEGG" id="rba:RB1090"/>
<evidence type="ECO:0000313" key="2">
    <source>
        <dbReference type="EMBL" id="CAD71898.1"/>
    </source>
</evidence>
<dbReference type="EnsemblBacteria" id="CAD71898">
    <property type="protein sequence ID" value="CAD71898"/>
    <property type="gene ID" value="RB1090"/>
</dbReference>
<dbReference type="AlphaFoldDB" id="Q7UXV3"/>
<name>Q7UXV3_RHOBA</name>
<organism evidence="2 3">
    <name type="scientific">Rhodopirellula baltica (strain DSM 10527 / NCIMB 13988 / SH1)</name>
    <dbReference type="NCBI Taxonomy" id="243090"/>
    <lineage>
        <taxon>Bacteria</taxon>
        <taxon>Pseudomonadati</taxon>
        <taxon>Planctomycetota</taxon>
        <taxon>Planctomycetia</taxon>
        <taxon>Pirellulales</taxon>
        <taxon>Pirellulaceae</taxon>
        <taxon>Rhodopirellula</taxon>
    </lineage>
</organism>
<dbReference type="HOGENOM" id="CLU_701838_0_0_0"/>
<proteinExistence type="predicted"/>
<protein>
    <submittedName>
        <fullName evidence="2">Uncharacterized protein</fullName>
    </submittedName>
</protein>
<accession>Q7UXV3</accession>
<evidence type="ECO:0000313" key="3">
    <source>
        <dbReference type="Proteomes" id="UP000001025"/>
    </source>
</evidence>
<dbReference type="EMBL" id="BX294134">
    <property type="protein sequence ID" value="CAD71898.1"/>
    <property type="molecule type" value="Genomic_DNA"/>
</dbReference>
<dbReference type="InParanoid" id="Q7UXV3"/>
<reference evidence="2 3" key="1">
    <citation type="journal article" date="2003" name="Proc. Natl. Acad. Sci. U.S.A.">
        <title>Complete genome sequence of the marine planctomycete Pirellula sp. strain 1.</title>
        <authorList>
            <person name="Gloeckner F.O."/>
            <person name="Kube M."/>
            <person name="Bauer M."/>
            <person name="Teeling H."/>
            <person name="Lombardot T."/>
            <person name="Ludwig W."/>
            <person name="Gade D."/>
            <person name="Beck A."/>
            <person name="Borzym K."/>
            <person name="Heitmann K."/>
            <person name="Rabus R."/>
            <person name="Schlesner H."/>
            <person name="Amann R."/>
            <person name="Reinhardt R."/>
        </authorList>
    </citation>
    <scope>NUCLEOTIDE SEQUENCE [LARGE SCALE GENOMIC DNA]</scope>
    <source>
        <strain evidence="3">DSM 10527 / NCIMB 13988 / SH1</strain>
    </source>
</reference>
<dbReference type="Proteomes" id="UP000001025">
    <property type="component" value="Chromosome"/>
</dbReference>
<keyword evidence="3" id="KW-1185">Reference proteome</keyword>